<accession>A0AAV8WAL1</accession>
<comment type="caution">
    <text evidence="2">The sequence shown here is derived from an EMBL/GenBank/DDBJ whole genome shotgun (WGS) entry which is preliminary data.</text>
</comment>
<evidence type="ECO:0000313" key="3">
    <source>
        <dbReference type="Proteomes" id="UP001159042"/>
    </source>
</evidence>
<dbReference type="EMBL" id="JANEYG010000005">
    <property type="protein sequence ID" value="KAJ8923265.1"/>
    <property type="molecule type" value="Genomic_DNA"/>
</dbReference>
<evidence type="ECO:0008006" key="4">
    <source>
        <dbReference type="Google" id="ProtNLM"/>
    </source>
</evidence>
<sequence length="395" mass="45237">MALLPQLVVACVVVFALPGRFGVKSESGCDLDVENALRTLLSPEQNSMQVQALRRDLLRKFQEALDRLEEEEAEQKRSLSSLAAWNNLPEHKRNLQALARSGYLQTLPDEEDGIESLARNGDLHRKKDIQEQIDEFYEKKSLSSLAKSGDLGYQRAQYKRNIASLAREGKFTGKRSVSEDEYSASLHKLPETASGVEDKRNLPSIKAQYKPTKFKRSTGGSGRDADYFEEDENSPFYKYPSLYDYEDWMQDLTAAYPNAEKRFLGSVARTGWFRPSSSRYSRFVQPEKRHIGSLARLGWLPSFRNVRRFNRSGRSSSQSDKCRLLTVVDVRRGRVEIRSIFTYNYQVGCENRPLSEGVTTLREVSRNTKQRSARYWCRNACLLLIVKCTVLESPK</sequence>
<dbReference type="Proteomes" id="UP001159042">
    <property type="component" value="Unassembled WGS sequence"/>
</dbReference>
<keyword evidence="1" id="KW-0732">Signal</keyword>
<evidence type="ECO:0000256" key="1">
    <source>
        <dbReference type="SAM" id="SignalP"/>
    </source>
</evidence>
<reference evidence="2 3" key="1">
    <citation type="journal article" date="2023" name="Insect Mol. Biol.">
        <title>Genome sequencing provides insights into the evolution of gene families encoding plant cell wall-degrading enzymes in longhorned beetles.</title>
        <authorList>
            <person name="Shin N.R."/>
            <person name="Okamura Y."/>
            <person name="Kirsch R."/>
            <person name="Pauchet Y."/>
        </authorList>
    </citation>
    <scope>NUCLEOTIDE SEQUENCE [LARGE SCALE GENOMIC DNA]</scope>
    <source>
        <strain evidence="2">EAD_L_NR</strain>
    </source>
</reference>
<name>A0AAV8WAL1_9CUCU</name>
<proteinExistence type="predicted"/>
<keyword evidence="3" id="KW-1185">Reference proteome</keyword>
<feature type="signal peptide" evidence="1">
    <location>
        <begin position="1"/>
        <end position="16"/>
    </location>
</feature>
<organism evidence="2 3">
    <name type="scientific">Exocentrus adspersus</name>
    <dbReference type="NCBI Taxonomy" id="1586481"/>
    <lineage>
        <taxon>Eukaryota</taxon>
        <taxon>Metazoa</taxon>
        <taxon>Ecdysozoa</taxon>
        <taxon>Arthropoda</taxon>
        <taxon>Hexapoda</taxon>
        <taxon>Insecta</taxon>
        <taxon>Pterygota</taxon>
        <taxon>Neoptera</taxon>
        <taxon>Endopterygota</taxon>
        <taxon>Coleoptera</taxon>
        <taxon>Polyphaga</taxon>
        <taxon>Cucujiformia</taxon>
        <taxon>Chrysomeloidea</taxon>
        <taxon>Cerambycidae</taxon>
        <taxon>Lamiinae</taxon>
        <taxon>Acanthocinini</taxon>
        <taxon>Exocentrus</taxon>
    </lineage>
</organism>
<gene>
    <name evidence="2" type="ORF">NQ315_001822</name>
</gene>
<evidence type="ECO:0000313" key="2">
    <source>
        <dbReference type="EMBL" id="KAJ8923265.1"/>
    </source>
</evidence>
<feature type="chain" id="PRO_5043541226" description="Neuropeptide-like 1" evidence="1">
    <location>
        <begin position="17"/>
        <end position="395"/>
    </location>
</feature>
<protein>
    <recommendedName>
        <fullName evidence="4">Neuropeptide-like 1</fullName>
    </recommendedName>
</protein>
<dbReference type="AlphaFoldDB" id="A0AAV8WAL1"/>